<dbReference type="RefSeq" id="WP_129874320.1">
    <property type="nucleotide sequence ID" value="NZ_RYUX01000011.1"/>
</dbReference>
<reference evidence="1 2" key="1">
    <citation type="submission" date="2018-12" db="EMBL/GenBank/DDBJ databases">
        <title>Unveiling genomic diversity among members of the Bifidobacterium pseudolongum species, a widely distributed gut commensal of the animal kingdom.</title>
        <authorList>
            <person name="Lugli G.A."/>
            <person name="Duranti S."/>
            <person name="Albert K."/>
            <person name="Mancabelli L."/>
            <person name="Napoli S."/>
            <person name="Viappiani A."/>
            <person name="Anzalone R."/>
            <person name="Longhi G."/>
            <person name="Milani C."/>
            <person name="Turroni F."/>
            <person name="Alessandri G."/>
            <person name="Sela D.A."/>
            <person name="Van Sinderen D."/>
            <person name="Ventura M."/>
        </authorList>
    </citation>
    <scope>NUCLEOTIDE SEQUENCE [LARGE SCALE GENOMIC DNA]</scope>
    <source>
        <strain evidence="1 2">2002B</strain>
    </source>
</reference>
<accession>A0AB37X505</accession>
<sequence>MFSLHNLETDPNGLVQRSYDLQSGTAAMEIRHPHSYPNQWYYECKKGQPTMSLWQYNVDVPKDYVMLSRYDSSDDVDPLMKGEIARARNIYNHVSDDDVRTRAYVCTEVGSHWVRLAVGQKFVLLNSLVCSPTDWELLMELVKQHKLPTPYPYFDGDTGLTLSLGGGA</sequence>
<dbReference type="Proteomes" id="UP000292655">
    <property type="component" value="Unassembled WGS sequence"/>
</dbReference>
<organism evidence="1 2">
    <name type="scientific">Bifidobacterium pseudolongum subsp. globosum</name>
    <dbReference type="NCBI Taxonomy" id="1690"/>
    <lineage>
        <taxon>Bacteria</taxon>
        <taxon>Bacillati</taxon>
        <taxon>Actinomycetota</taxon>
        <taxon>Actinomycetes</taxon>
        <taxon>Bifidobacteriales</taxon>
        <taxon>Bifidobacteriaceae</taxon>
        <taxon>Bifidobacterium</taxon>
    </lineage>
</organism>
<protein>
    <recommendedName>
        <fullName evidence="3">Large polyvalent protein associated domain-containing protein</fullName>
    </recommendedName>
</protein>
<evidence type="ECO:0000313" key="1">
    <source>
        <dbReference type="EMBL" id="RYQ37164.1"/>
    </source>
</evidence>
<name>A0AB37X505_9BIFI</name>
<evidence type="ECO:0008006" key="3">
    <source>
        <dbReference type="Google" id="ProtNLM"/>
    </source>
</evidence>
<dbReference type="AlphaFoldDB" id="A0AB37X505"/>
<dbReference type="EMBL" id="RYUX01000011">
    <property type="protein sequence ID" value="RYQ37164.1"/>
    <property type="molecule type" value="Genomic_DNA"/>
</dbReference>
<proteinExistence type="predicted"/>
<gene>
    <name evidence="1" type="ORF">PG2002B_1041</name>
</gene>
<evidence type="ECO:0000313" key="2">
    <source>
        <dbReference type="Proteomes" id="UP000292655"/>
    </source>
</evidence>
<comment type="caution">
    <text evidence="1">The sequence shown here is derived from an EMBL/GenBank/DDBJ whole genome shotgun (WGS) entry which is preliminary data.</text>
</comment>